<evidence type="ECO:0000256" key="1">
    <source>
        <dbReference type="SAM" id="MobiDB-lite"/>
    </source>
</evidence>
<evidence type="ECO:0000313" key="2">
    <source>
        <dbReference type="EMBL" id="CAG4978500.1"/>
    </source>
</evidence>
<feature type="region of interest" description="Disordered" evidence="1">
    <location>
        <begin position="1"/>
        <end position="42"/>
    </location>
</feature>
<name>A0A8S3WUL7_PARAO</name>
<sequence length="74" mass="8735">MNRSPNKAVSDSDISKLPRTPSSLAVSRQKRHHDELTRDEGRSFKEEVMQMLKSWKAERDNKLTWKIVLQISRR</sequence>
<dbReference type="Proteomes" id="UP000691718">
    <property type="component" value="Unassembled WGS sequence"/>
</dbReference>
<reference evidence="2" key="1">
    <citation type="submission" date="2021-04" db="EMBL/GenBank/DDBJ databases">
        <authorList>
            <person name="Tunstrom K."/>
        </authorList>
    </citation>
    <scope>NUCLEOTIDE SEQUENCE</scope>
</reference>
<keyword evidence="3" id="KW-1185">Reference proteome</keyword>
<feature type="compositionally biased region" description="Basic and acidic residues" evidence="1">
    <location>
        <begin position="32"/>
        <end position="42"/>
    </location>
</feature>
<organism evidence="2 3">
    <name type="scientific">Parnassius apollo</name>
    <name type="common">Apollo butterfly</name>
    <name type="synonym">Papilio apollo</name>
    <dbReference type="NCBI Taxonomy" id="110799"/>
    <lineage>
        <taxon>Eukaryota</taxon>
        <taxon>Metazoa</taxon>
        <taxon>Ecdysozoa</taxon>
        <taxon>Arthropoda</taxon>
        <taxon>Hexapoda</taxon>
        <taxon>Insecta</taxon>
        <taxon>Pterygota</taxon>
        <taxon>Neoptera</taxon>
        <taxon>Endopterygota</taxon>
        <taxon>Lepidoptera</taxon>
        <taxon>Glossata</taxon>
        <taxon>Ditrysia</taxon>
        <taxon>Papilionoidea</taxon>
        <taxon>Papilionidae</taxon>
        <taxon>Parnassiinae</taxon>
        <taxon>Parnassini</taxon>
        <taxon>Parnassius</taxon>
        <taxon>Parnassius</taxon>
    </lineage>
</organism>
<gene>
    <name evidence="2" type="ORF">PAPOLLO_LOCUS9668</name>
</gene>
<dbReference type="AlphaFoldDB" id="A0A8S3WUL7"/>
<protein>
    <submittedName>
        <fullName evidence="2">(apollo) hypothetical protein</fullName>
    </submittedName>
</protein>
<dbReference type="OrthoDB" id="7436381at2759"/>
<accession>A0A8S3WUL7</accession>
<comment type="caution">
    <text evidence="2">The sequence shown here is derived from an EMBL/GenBank/DDBJ whole genome shotgun (WGS) entry which is preliminary data.</text>
</comment>
<dbReference type="EMBL" id="CAJQZP010000693">
    <property type="protein sequence ID" value="CAG4978500.1"/>
    <property type="molecule type" value="Genomic_DNA"/>
</dbReference>
<evidence type="ECO:0000313" key="3">
    <source>
        <dbReference type="Proteomes" id="UP000691718"/>
    </source>
</evidence>
<proteinExistence type="predicted"/>